<dbReference type="InterPro" id="IPR029058">
    <property type="entry name" value="AB_hydrolase_fold"/>
</dbReference>
<evidence type="ECO:0000259" key="1">
    <source>
        <dbReference type="Pfam" id="PF12146"/>
    </source>
</evidence>
<dbReference type="EMBL" id="CAJVPS010018233">
    <property type="protein sequence ID" value="CAG8696691.1"/>
    <property type="molecule type" value="Genomic_DNA"/>
</dbReference>
<dbReference type="Gene3D" id="3.40.50.1820">
    <property type="entry name" value="alpha/beta hydrolase"/>
    <property type="match status" value="1"/>
</dbReference>
<dbReference type="PRINTS" id="PR00111">
    <property type="entry name" value="ABHYDROLASE"/>
</dbReference>
<dbReference type="PANTHER" id="PTHR11614">
    <property type="entry name" value="PHOSPHOLIPASE-RELATED"/>
    <property type="match status" value="1"/>
</dbReference>
<gene>
    <name evidence="2" type="ORF">ALEPTO_LOCUS11417</name>
</gene>
<proteinExistence type="predicted"/>
<dbReference type="InterPro" id="IPR000073">
    <property type="entry name" value="AB_hydrolase_1"/>
</dbReference>
<evidence type="ECO:0000313" key="3">
    <source>
        <dbReference type="Proteomes" id="UP000789508"/>
    </source>
</evidence>
<dbReference type="InterPro" id="IPR051044">
    <property type="entry name" value="MAG_DAG_Lipase"/>
</dbReference>
<evidence type="ECO:0000313" key="2">
    <source>
        <dbReference type="EMBL" id="CAG8696691.1"/>
    </source>
</evidence>
<feature type="non-terminal residue" evidence="2">
    <location>
        <position position="268"/>
    </location>
</feature>
<dbReference type="OrthoDB" id="10249433at2759"/>
<dbReference type="Pfam" id="PF12146">
    <property type="entry name" value="Hydrolase_4"/>
    <property type="match status" value="1"/>
</dbReference>
<protein>
    <submittedName>
        <fullName evidence="2">5138_t:CDS:1</fullName>
    </submittedName>
</protein>
<reference evidence="2" key="1">
    <citation type="submission" date="2021-06" db="EMBL/GenBank/DDBJ databases">
        <authorList>
            <person name="Kallberg Y."/>
            <person name="Tangrot J."/>
            <person name="Rosling A."/>
        </authorList>
    </citation>
    <scope>NUCLEOTIDE SEQUENCE</scope>
    <source>
        <strain evidence="2">FL130A</strain>
    </source>
</reference>
<feature type="domain" description="Serine aminopeptidase S33" evidence="1">
    <location>
        <begin position="34"/>
        <end position="268"/>
    </location>
</feature>
<comment type="caution">
    <text evidence="2">The sequence shown here is derived from an EMBL/GenBank/DDBJ whole genome shotgun (WGS) entry which is preliminary data.</text>
</comment>
<keyword evidence="3" id="KW-1185">Reference proteome</keyword>
<dbReference type="AlphaFoldDB" id="A0A9N9EVT6"/>
<accession>A0A9N9EVT6</accession>
<name>A0A9N9EVT6_9GLOM</name>
<dbReference type="InterPro" id="IPR022742">
    <property type="entry name" value="Hydrolase_4"/>
</dbReference>
<dbReference type="Proteomes" id="UP000789508">
    <property type="component" value="Unassembled WGS sequence"/>
</dbReference>
<organism evidence="2 3">
    <name type="scientific">Ambispora leptoticha</name>
    <dbReference type="NCBI Taxonomy" id="144679"/>
    <lineage>
        <taxon>Eukaryota</taxon>
        <taxon>Fungi</taxon>
        <taxon>Fungi incertae sedis</taxon>
        <taxon>Mucoromycota</taxon>
        <taxon>Glomeromycotina</taxon>
        <taxon>Glomeromycetes</taxon>
        <taxon>Archaeosporales</taxon>
        <taxon>Ambisporaceae</taxon>
        <taxon>Ambispora</taxon>
    </lineage>
</organism>
<sequence>MPAPVTTESVVEDWVFFPDGVQFYTKTWKAFFEPPVATVVFVHGFGEHVNRYDHVFEKFQQKNIEVFAYDQRGFGQTAARNKNPGVTSWKLATADITHALRLNRREGIPQFLFGHSMGGALAANYATEGPERDNVTGFLISAPFLNQAAPTKTPQSNVYLVSAVSKVLPSFQVGIKLPPEYLSRVPEEVRKYEDDPFVHSIGSLGGISDMLHGPKSVLKSKYKNITKPIFMVHGDEDKITCFKTSKEFFEKIPSKDKTFREWKGGYHE</sequence>
<dbReference type="SUPFAM" id="SSF53474">
    <property type="entry name" value="alpha/beta-Hydrolases"/>
    <property type="match status" value="1"/>
</dbReference>